<keyword evidence="1" id="KW-0472">Membrane</keyword>
<reference evidence="2 3" key="1">
    <citation type="submission" date="2016-04" db="EMBL/GenBank/DDBJ databases">
        <title>A degradative enzymes factory behind the ericoid mycorrhizal symbiosis.</title>
        <authorList>
            <consortium name="DOE Joint Genome Institute"/>
            <person name="Martino E."/>
            <person name="Morin E."/>
            <person name="Grelet G."/>
            <person name="Kuo A."/>
            <person name="Kohler A."/>
            <person name="Daghino S."/>
            <person name="Barry K."/>
            <person name="Choi C."/>
            <person name="Cichocki N."/>
            <person name="Clum A."/>
            <person name="Copeland A."/>
            <person name="Hainaut M."/>
            <person name="Haridas S."/>
            <person name="Labutti K."/>
            <person name="Lindquist E."/>
            <person name="Lipzen A."/>
            <person name="Khouja H.-R."/>
            <person name="Murat C."/>
            <person name="Ohm R."/>
            <person name="Olson A."/>
            <person name="Spatafora J."/>
            <person name="Veneault-Fourrey C."/>
            <person name="Henrissat B."/>
            <person name="Grigoriev I."/>
            <person name="Martin F."/>
            <person name="Perotto S."/>
        </authorList>
    </citation>
    <scope>NUCLEOTIDE SEQUENCE [LARGE SCALE GENOMIC DNA]</scope>
    <source>
        <strain evidence="2 3">E</strain>
    </source>
</reference>
<protein>
    <submittedName>
        <fullName evidence="2">Uncharacterized protein</fullName>
    </submittedName>
</protein>
<keyword evidence="3" id="KW-1185">Reference proteome</keyword>
<gene>
    <name evidence="2" type="ORF">K444DRAFT_405166</name>
</gene>
<evidence type="ECO:0000313" key="2">
    <source>
        <dbReference type="EMBL" id="PMD59514.1"/>
    </source>
</evidence>
<sequence length="92" mass="9721">MVNPCCGLGVSPLLTRQGARRTVPMSGATGGGCACPSPRVSILNFSSFAFFYSNLLTRPLNISYNIIFHPLSKILIVLLSVGLVGPLLTAQL</sequence>
<dbReference type="GeneID" id="36580636"/>
<dbReference type="EMBL" id="KZ613813">
    <property type="protein sequence ID" value="PMD59514.1"/>
    <property type="molecule type" value="Genomic_DNA"/>
</dbReference>
<dbReference type="AlphaFoldDB" id="A0A2J6T908"/>
<dbReference type="RefSeq" id="XP_024736418.1">
    <property type="nucleotide sequence ID" value="XM_024872556.1"/>
</dbReference>
<keyword evidence="1" id="KW-0812">Transmembrane</keyword>
<proteinExistence type="predicted"/>
<dbReference type="InParanoid" id="A0A2J6T908"/>
<evidence type="ECO:0000313" key="3">
    <source>
        <dbReference type="Proteomes" id="UP000235371"/>
    </source>
</evidence>
<organism evidence="2 3">
    <name type="scientific">Hyaloscypha bicolor E</name>
    <dbReference type="NCBI Taxonomy" id="1095630"/>
    <lineage>
        <taxon>Eukaryota</taxon>
        <taxon>Fungi</taxon>
        <taxon>Dikarya</taxon>
        <taxon>Ascomycota</taxon>
        <taxon>Pezizomycotina</taxon>
        <taxon>Leotiomycetes</taxon>
        <taxon>Helotiales</taxon>
        <taxon>Hyaloscyphaceae</taxon>
        <taxon>Hyaloscypha</taxon>
        <taxon>Hyaloscypha bicolor</taxon>
    </lineage>
</organism>
<dbReference type="Proteomes" id="UP000235371">
    <property type="component" value="Unassembled WGS sequence"/>
</dbReference>
<keyword evidence="1" id="KW-1133">Transmembrane helix</keyword>
<accession>A0A2J6T908</accession>
<feature type="transmembrane region" description="Helical" evidence="1">
    <location>
        <begin position="66"/>
        <end position="88"/>
    </location>
</feature>
<evidence type="ECO:0000256" key="1">
    <source>
        <dbReference type="SAM" id="Phobius"/>
    </source>
</evidence>
<name>A0A2J6T908_9HELO</name>